<proteinExistence type="predicted"/>
<dbReference type="Proteomes" id="UP001153636">
    <property type="component" value="Chromosome 11"/>
</dbReference>
<dbReference type="InterPro" id="IPR003591">
    <property type="entry name" value="Leu-rich_rpt_typical-subtyp"/>
</dbReference>
<dbReference type="Gene3D" id="3.80.10.10">
    <property type="entry name" value="Ribonuclease Inhibitor"/>
    <property type="match status" value="2"/>
</dbReference>
<dbReference type="OrthoDB" id="27267at2759"/>
<dbReference type="Pfam" id="PF13855">
    <property type="entry name" value="LRR_8"/>
    <property type="match status" value="1"/>
</dbReference>
<keyword evidence="5" id="KW-1185">Reference proteome</keyword>
<evidence type="ECO:0000256" key="2">
    <source>
        <dbReference type="ARBA" id="ARBA00022737"/>
    </source>
</evidence>
<keyword evidence="3" id="KW-0732">Signal</keyword>
<name>A0A9P0CNC6_9CUCU</name>
<keyword evidence="1" id="KW-0433">Leucine-rich repeat</keyword>
<evidence type="ECO:0000256" key="1">
    <source>
        <dbReference type="ARBA" id="ARBA00022614"/>
    </source>
</evidence>
<organism evidence="4 5">
    <name type="scientific">Psylliodes chrysocephalus</name>
    <dbReference type="NCBI Taxonomy" id="3402493"/>
    <lineage>
        <taxon>Eukaryota</taxon>
        <taxon>Metazoa</taxon>
        <taxon>Ecdysozoa</taxon>
        <taxon>Arthropoda</taxon>
        <taxon>Hexapoda</taxon>
        <taxon>Insecta</taxon>
        <taxon>Pterygota</taxon>
        <taxon>Neoptera</taxon>
        <taxon>Endopterygota</taxon>
        <taxon>Coleoptera</taxon>
        <taxon>Polyphaga</taxon>
        <taxon>Cucujiformia</taxon>
        <taxon>Chrysomeloidea</taxon>
        <taxon>Chrysomelidae</taxon>
        <taxon>Galerucinae</taxon>
        <taxon>Alticini</taxon>
        <taxon>Psylliodes</taxon>
    </lineage>
</organism>
<dbReference type="SMART" id="SM00369">
    <property type="entry name" value="LRR_TYP"/>
    <property type="match status" value="5"/>
</dbReference>
<dbReference type="AlphaFoldDB" id="A0A9P0CNC6"/>
<gene>
    <name evidence="4" type="ORF">PSYICH_LOCUS2740</name>
</gene>
<keyword evidence="2" id="KW-0677">Repeat</keyword>
<dbReference type="SUPFAM" id="SSF52058">
    <property type="entry name" value="L domain-like"/>
    <property type="match status" value="1"/>
</dbReference>
<feature type="signal peptide" evidence="3">
    <location>
        <begin position="1"/>
        <end position="26"/>
    </location>
</feature>
<reference evidence="4" key="1">
    <citation type="submission" date="2022-01" db="EMBL/GenBank/DDBJ databases">
        <authorList>
            <person name="King R."/>
        </authorList>
    </citation>
    <scope>NUCLEOTIDE SEQUENCE</scope>
</reference>
<dbReference type="InterPro" id="IPR001611">
    <property type="entry name" value="Leu-rich_rpt"/>
</dbReference>
<evidence type="ECO:0000313" key="5">
    <source>
        <dbReference type="Proteomes" id="UP001153636"/>
    </source>
</evidence>
<feature type="chain" id="PRO_5040225682" evidence="3">
    <location>
        <begin position="27"/>
        <end position="357"/>
    </location>
</feature>
<dbReference type="PANTHER" id="PTHR24366">
    <property type="entry name" value="IG(IMMUNOGLOBULIN) AND LRR(LEUCINE RICH REPEAT) DOMAINS"/>
    <property type="match status" value="1"/>
</dbReference>
<dbReference type="PANTHER" id="PTHR24366:SF96">
    <property type="entry name" value="LEUCINE RICH REPEAT CONTAINING 53"/>
    <property type="match status" value="1"/>
</dbReference>
<dbReference type="PROSITE" id="PS51450">
    <property type="entry name" value="LRR"/>
    <property type="match status" value="1"/>
</dbReference>
<accession>A0A9P0CNC6</accession>
<protein>
    <submittedName>
        <fullName evidence="4">Uncharacterized protein</fullName>
    </submittedName>
</protein>
<dbReference type="EMBL" id="OV651823">
    <property type="protein sequence ID" value="CAH1101732.1"/>
    <property type="molecule type" value="Genomic_DNA"/>
</dbReference>
<evidence type="ECO:0000256" key="3">
    <source>
        <dbReference type="SAM" id="SignalP"/>
    </source>
</evidence>
<evidence type="ECO:0000313" key="4">
    <source>
        <dbReference type="EMBL" id="CAH1101732.1"/>
    </source>
</evidence>
<dbReference type="InterPro" id="IPR032675">
    <property type="entry name" value="LRR_dom_sf"/>
</dbReference>
<sequence length="357" mass="41708">MFNKMFVIRVVLVSYFGLVILESVEAECIHSFELLGCYNTKISQEILNESYENYTILVLSKIIEPLERSSFIKMKKLTKITIKASRIGIIYSETFKDIPHLESIKMDVVKIGEIQESAFLNLPKLKYVSIGFNDIPFLRKGIFRDISQLYSISLQNSNIRAFYDVPNLKELYLHNNLLTVVTTDMLYNLNNLNYLNLANNRISIIEKNSFGQTPHLLFLNLESNQLKALDLDIFPTTGMKYLLSIRLNGNGLMYLPFTFFNRTINLEEISLSHNPWFCPCLKEIYEILNLHNIKEYWARESVIYHIQRNNKKTTVMHSSRLPICISNNASDIICINTYSDKLSEKYIKYIEDYENFF</sequence>